<keyword evidence="3" id="KW-1185">Reference proteome</keyword>
<evidence type="ECO:0008006" key="4">
    <source>
        <dbReference type="Google" id="ProtNLM"/>
    </source>
</evidence>
<evidence type="ECO:0000313" key="3">
    <source>
        <dbReference type="Proteomes" id="UP001595907"/>
    </source>
</evidence>
<dbReference type="Proteomes" id="UP001595907">
    <property type="component" value="Unassembled WGS sequence"/>
</dbReference>
<organism evidence="2 3">
    <name type="scientific">Ferruginibacter yonginensis</name>
    <dbReference type="NCBI Taxonomy" id="1310416"/>
    <lineage>
        <taxon>Bacteria</taxon>
        <taxon>Pseudomonadati</taxon>
        <taxon>Bacteroidota</taxon>
        <taxon>Chitinophagia</taxon>
        <taxon>Chitinophagales</taxon>
        <taxon>Chitinophagaceae</taxon>
        <taxon>Ferruginibacter</taxon>
    </lineage>
</organism>
<gene>
    <name evidence="2" type="ORF">ACFOWM_07920</name>
</gene>
<dbReference type="EMBL" id="JBHSCZ010000002">
    <property type="protein sequence ID" value="MFC4262798.1"/>
    <property type="molecule type" value="Genomic_DNA"/>
</dbReference>
<sequence>MKSLILASAMLIFALGAIAQKVNKVVSKPYKVYGKEIGKKFFYPYGKEGDEFEKFYAKVDGDTLYITIEHFKEKTGQLSYVYNYRLPFKHPDLVFSEVKKWYGATDVYQINITGKNKTTFSYDFIDSDGKITPSTSSSYITSLSFNDETAANSLLKSIKK</sequence>
<accession>A0ABV8QTT7</accession>
<evidence type="ECO:0000313" key="2">
    <source>
        <dbReference type="EMBL" id="MFC4262798.1"/>
    </source>
</evidence>
<proteinExistence type="predicted"/>
<protein>
    <recommendedName>
        <fullName evidence="4">DUF4468 domain-containing protein</fullName>
    </recommendedName>
</protein>
<reference evidence="3" key="1">
    <citation type="journal article" date="2019" name="Int. J. Syst. Evol. Microbiol.">
        <title>The Global Catalogue of Microorganisms (GCM) 10K type strain sequencing project: providing services to taxonomists for standard genome sequencing and annotation.</title>
        <authorList>
            <consortium name="The Broad Institute Genomics Platform"/>
            <consortium name="The Broad Institute Genome Sequencing Center for Infectious Disease"/>
            <person name="Wu L."/>
            <person name="Ma J."/>
        </authorList>
    </citation>
    <scope>NUCLEOTIDE SEQUENCE [LARGE SCALE GENOMIC DNA]</scope>
    <source>
        <strain evidence="3">CECT 8289</strain>
    </source>
</reference>
<feature type="signal peptide" evidence="1">
    <location>
        <begin position="1"/>
        <end position="19"/>
    </location>
</feature>
<evidence type="ECO:0000256" key="1">
    <source>
        <dbReference type="SAM" id="SignalP"/>
    </source>
</evidence>
<dbReference type="RefSeq" id="WP_379708597.1">
    <property type="nucleotide sequence ID" value="NZ_JBHSCZ010000002.1"/>
</dbReference>
<name>A0ABV8QTT7_9BACT</name>
<keyword evidence="1" id="KW-0732">Signal</keyword>
<feature type="chain" id="PRO_5045337713" description="DUF4468 domain-containing protein" evidence="1">
    <location>
        <begin position="20"/>
        <end position="160"/>
    </location>
</feature>
<comment type="caution">
    <text evidence="2">The sequence shown here is derived from an EMBL/GenBank/DDBJ whole genome shotgun (WGS) entry which is preliminary data.</text>
</comment>